<reference evidence="1 2" key="1">
    <citation type="submission" date="2016-06" db="EMBL/GenBank/DDBJ databases">
        <authorList>
            <person name="Kjaerup R.B."/>
            <person name="Dalgaard T.S."/>
            <person name="Juul-Madsen H.R."/>
        </authorList>
    </citation>
    <scope>NUCLEOTIDE SEQUENCE [LARGE SCALE GENOMIC DNA]</scope>
</reference>
<sequence>MARKPLTPPINCEGTFICLSPFELPQGVIYRLDAIRTFPELERNNKPVYDTYYAPHNITQADYKADAAVSASILVFKANDGEVRYVPNTYLSSYPGLTGLKYNRNVLVVDLALLPDYVDVQAFTGDFTNYLQGKLGIIPTPYISTMRYEGQVDNAQHVEMESKRKQNIRDAVPLEEQVATLQKRADDLQKLNDELMKIAASKG</sequence>
<dbReference type="KEGG" id="vg:29061791"/>
<organism evidence="1 2">
    <name type="scientific">Erwinia phage vB_EamM_EarlPhillipIV</name>
    <dbReference type="NCBI Taxonomy" id="1883372"/>
    <lineage>
        <taxon>Viruses</taxon>
        <taxon>Duplodnaviria</taxon>
        <taxon>Heunggongvirae</taxon>
        <taxon>Uroviricota</taxon>
        <taxon>Caudoviricetes</taxon>
        <taxon>Chimalliviridae</taxon>
        <taxon>Derbicusvirus</taxon>
        <taxon>Derbicusvirus derbicus</taxon>
    </lineage>
</organism>
<protein>
    <submittedName>
        <fullName evidence="1">Uncharacterized protein</fullName>
    </submittedName>
</protein>
<gene>
    <name evidence="1" type="ORF">EARLPHILLIPIV_188</name>
</gene>
<name>A0A1B2ICN9_9CAUD</name>
<dbReference type="EMBL" id="KX397367">
    <property type="protein sequence ID" value="ANZ49037.1"/>
    <property type="molecule type" value="Genomic_DNA"/>
</dbReference>
<evidence type="ECO:0000313" key="1">
    <source>
        <dbReference type="EMBL" id="ANZ49037.1"/>
    </source>
</evidence>
<dbReference type="Pfam" id="PF23824">
    <property type="entry name" value="DUF7194"/>
    <property type="match status" value="1"/>
</dbReference>
<dbReference type="RefSeq" id="YP_009278500.1">
    <property type="nucleotide sequence ID" value="NC_031007.1"/>
</dbReference>
<dbReference type="OrthoDB" id="17733at10239"/>
<proteinExistence type="predicted"/>
<evidence type="ECO:0000313" key="2">
    <source>
        <dbReference type="Proteomes" id="UP000201594"/>
    </source>
</evidence>
<dbReference type="InterPro" id="IPR055618">
    <property type="entry name" value="DUF7194"/>
</dbReference>
<accession>A0A1B2ICN9</accession>
<dbReference type="Proteomes" id="UP000201594">
    <property type="component" value="Segment"/>
</dbReference>
<dbReference type="GeneID" id="29061791"/>
<dbReference type="CDD" id="cd14686">
    <property type="entry name" value="bZIP"/>
    <property type="match status" value="1"/>
</dbReference>